<dbReference type="Proteomes" id="UP000005546">
    <property type="component" value="Unassembled WGS sequence"/>
</dbReference>
<proteinExistence type="predicted"/>
<evidence type="ECO:0000313" key="1">
    <source>
        <dbReference type="EMBL" id="EGG55655.1"/>
    </source>
</evidence>
<dbReference type="AlphaFoldDB" id="F3QS92"/>
<comment type="caution">
    <text evidence="1">The sequence shown here is derived from an EMBL/GenBank/DDBJ whole genome shotgun (WGS) entry which is preliminary data.</text>
</comment>
<gene>
    <name evidence="1" type="ORF">HMPREF9442_01049</name>
</gene>
<protein>
    <submittedName>
        <fullName evidence="1">Conserved domain protein</fullName>
    </submittedName>
</protein>
<reference evidence="1 2" key="1">
    <citation type="submission" date="2011-02" db="EMBL/GenBank/DDBJ databases">
        <authorList>
            <person name="Weinstock G."/>
            <person name="Sodergren E."/>
            <person name="Clifton S."/>
            <person name="Fulton L."/>
            <person name="Fulton B."/>
            <person name="Courtney L."/>
            <person name="Fronick C."/>
            <person name="Harrison M."/>
            <person name="Strong C."/>
            <person name="Farmer C."/>
            <person name="Delahaunty K."/>
            <person name="Markovic C."/>
            <person name="Hall O."/>
            <person name="Minx P."/>
            <person name="Tomlinson C."/>
            <person name="Mitreva M."/>
            <person name="Hou S."/>
            <person name="Chen J."/>
            <person name="Wollam A."/>
            <person name="Pepin K.H."/>
            <person name="Johnson M."/>
            <person name="Bhonagiri V."/>
            <person name="Zhang X."/>
            <person name="Suruliraj S."/>
            <person name="Warren W."/>
            <person name="Chinwalla A."/>
            <person name="Mardis E.R."/>
            <person name="Wilson R.K."/>
        </authorList>
    </citation>
    <scope>NUCLEOTIDE SEQUENCE [LARGE SCALE GENOMIC DNA]</scope>
    <source>
        <strain evidence="1 2">YIT 11841</strain>
    </source>
</reference>
<evidence type="ECO:0000313" key="2">
    <source>
        <dbReference type="Proteomes" id="UP000005546"/>
    </source>
</evidence>
<keyword evidence="2" id="KW-1185">Reference proteome</keyword>
<name>F3QS92_9BACT</name>
<dbReference type="EMBL" id="AFBR01000024">
    <property type="protein sequence ID" value="EGG55655.1"/>
    <property type="molecule type" value="Genomic_DNA"/>
</dbReference>
<dbReference type="HOGENOM" id="CLU_192966_0_0_10"/>
<accession>F3QS92</accession>
<organism evidence="1 2">
    <name type="scientific">Paraprevotella xylaniphila YIT 11841</name>
    <dbReference type="NCBI Taxonomy" id="762982"/>
    <lineage>
        <taxon>Bacteria</taxon>
        <taxon>Pseudomonadati</taxon>
        <taxon>Bacteroidota</taxon>
        <taxon>Bacteroidia</taxon>
        <taxon>Bacteroidales</taxon>
        <taxon>Prevotellaceae</taxon>
        <taxon>Paraprevotella</taxon>
    </lineage>
</organism>
<sequence length="84" mass="9777">MRTFPGEKLFVGGGEAENIFRKTSISPFYLIFGTAKPRKRMSAYLKTVFSRLKNRLAQNVWAFFAIYKEKSGCSMQKSYFYLLL</sequence>